<sequence>MSDVHANTRTRAGSSERAAQSGESVESLSRGATASPCSPGPLRPPQTRDAQEEFIMMAPEEKLKYLDSRAQAHEDNQEWDACIQDLVRCVALCRLLSADDRLKLAQAHARLATAYFQLKGWGLQAKEHSALARELLLPLCSPTSSCRDDELQVLVCLLSVHLTHGGASLQTDNLEEAECSFLEAERVLGELHQLGGINQEEKMKTELEISTCLSRVYRRLSRPEEALSRCEKSLQWLKDCGKPEKTCCVYRDMAAIEQDEGHLDQAIEHLTKAHAIAMSHCPEELEGAQISHSLALILSSAAEPHHNDSAGCYFEESLSAYANSAGPEDPAFLAAQDDFCRFLLRSGQQEVTHTHTHTHKQTLPENATSVISSKERYINHILANVFTLFIPCCSMETPSEFVTVTGDLFHLLIGMYCSSPPRRERGDSSIFNVPFQRCVEIQKASLAKKRTTFGDLSAEVADTLLLIGSVEMSEGRLKPAHRTMSKCLEIQSLLYGPQHKKTKATQKAVDILARIPEVVERQRRQSRRETKRHTLTVQSCSGNDDNSTSDS</sequence>
<accession>A0AAQ4NMA7</accession>
<keyword evidence="3" id="KW-1185">Reference proteome</keyword>
<dbReference type="SUPFAM" id="SSF48452">
    <property type="entry name" value="TPR-like"/>
    <property type="match status" value="1"/>
</dbReference>
<name>A0AAQ4NMA7_GASAC</name>
<dbReference type="Pfam" id="PF13424">
    <property type="entry name" value="TPR_12"/>
    <property type="match status" value="1"/>
</dbReference>
<feature type="compositionally biased region" description="Basic residues" evidence="1">
    <location>
        <begin position="524"/>
        <end position="534"/>
    </location>
</feature>
<dbReference type="Proteomes" id="UP000007635">
    <property type="component" value="Chromosome XIX"/>
</dbReference>
<reference evidence="2 3" key="1">
    <citation type="journal article" date="2021" name="G3 (Bethesda)">
        <title>Improved contiguity of the threespine stickleback genome using long-read sequencing.</title>
        <authorList>
            <person name="Nath S."/>
            <person name="Shaw D.E."/>
            <person name="White M.A."/>
        </authorList>
    </citation>
    <scope>NUCLEOTIDE SEQUENCE [LARGE SCALE GENOMIC DNA]</scope>
    <source>
        <strain evidence="2 3">Lake Benthic</strain>
    </source>
</reference>
<reference evidence="2" key="2">
    <citation type="submission" date="2025-08" db="UniProtKB">
        <authorList>
            <consortium name="Ensembl"/>
        </authorList>
    </citation>
    <scope>IDENTIFICATION</scope>
</reference>
<evidence type="ECO:0000313" key="3">
    <source>
        <dbReference type="Proteomes" id="UP000007635"/>
    </source>
</evidence>
<protein>
    <submittedName>
        <fullName evidence="2">Tetratricopeptide repeat domain 23</fullName>
    </submittedName>
</protein>
<feature type="compositionally biased region" description="Polar residues" evidence="1">
    <location>
        <begin position="535"/>
        <end position="551"/>
    </location>
</feature>
<dbReference type="Gene3D" id="1.25.40.10">
    <property type="entry name" value="Tetratricopeptide repeat domain"/>
    <property type="match status" value="2"/>
</dbReference>
<dbReference type="PANTHER" id="PTHR14485:SF3">
    <property type="entry name" value="TETRATRICOPEPTIDE REPEAT PROTEIN 23"/>
    <property type="match status" value="1"/>
</dbReference>
<dbReference type="InterPro" id="IPR042621">
    <property type="entry name" value="TTC23/TTC23L"/>
</dbReference>
<evidence type="ECO:0000313" key="2">
    <source>
        <dbReference type="Ensembl" id="ENSGACP00000027685.1"/>
    </source>
</evidence>
<organism evidence="2 3">
    <name type="scientific">Gasterosteus aculeatus aculeatus</name>
    <name type="common">three-spined stickleback</name>
    <dbReference type="NCBI Taxonomy" id="481459"/>
    <lineage>
        <taxon>Eukaryota</taxon>
        <taxon>Metazoa</taxon>
        <taxon>Chordata</taxon>
        <taxon>Craniata</taxon>
        <taxon>Vertebrata</taxon>
        <taxon>Euteleostomi</taxon>
        <taxon>Actinopterygii</taxon>
        <taxon>Neopterygii</taxon>
        <taxon>Teleostei</taxon>
        <taxon>Neoteleostei</taxon>
        <taxon>Acanthomorphata</taxon>
        <taxon>Eupercaria</taxon>
        <taxon>Perciformes</taxon>
        <taxon>Cottioidei</taxon>
        <taxon>Gasterosteales</taxon>
        <taxon>Gasterosteidae</taxon>
        <taxon>Gasterosteus</taxon>
    </lineage>
</organism>
<dbReference type="AlphaFoldDB" id="A0AAQ4NMA7"/>
<dbReference type="InterPro" id="IPR011990">
    <property type="entry name" value="TPR-like_helical_dom_sf"/>
</dbReference>
<proteinExistence type="predicted"/>
<feature type="region of interest" description="Disordered" evidence="1">
    <location>
        <begin position="1"/>
        <end position="47"/>
    </location>
</feature>
<dbReference type="GeneTree" id="ENSGT00530000063847"/>
<reference evidence="2" key="3">
    <citation type="submission" date="2025-09" db="UniProtKB">
        <authorList>
            <consortium name="Ensembl"/>
        </authorList>
    </citation>
    <scope>IDENTIFICATION</scope>
</reference>
<dbReference type="PANTHER" id="PTHR14485">
    <property type="entry name" value="TETRATRICOPEPTIDE REPEAT PROTEIN 23"/>
    <property type="match status" value="1"/>
</dbReference>
<feature type="compositionally biased region" description="Polar residues" evidence="1">
    <location>
        <begin position="1"/>
        <end position="36"/>
    </location>
</feature>
<evidence type="ECO:0000256" key="1">
    <source>
        <dbReference type="SAM" id="MobiDB-lite"/>
    </source>
</evidence>
<feature type="region of interest" description="Disordered" evidence="1">
    <location>
        <begin position="522"/>
        <end position="551"/>
    </location>
</feature>
<dbReference type="Ensembl" id="ENSGACT00000049939.1">
    <property type="protein sequence ID" value="ENSGACP00000027685.1"/>
    <property type="gene ID" value="ENSGACG00000028196.1"/>
</dbReference>